<feature type="region of interest" description="Disordered" evidence="1">
    <location>
        <begin position="1"/>
        <end position="27"/>
    </location>
</feature>
<accession>A0A3D8RT25</accession>
<sequence>MHQLGIRPATRPKLLTPPIHRTQPKRETIKHTPDMLLFNTPVAGAPMDHPLQVPPGTILKIDTNDIPVIVAIATQRPKLAHEMLTVQLTQVLEDKALDRGAALAVAVDVDLLDDNLLDHARAAGVPPRGAISPEARDAKAAGAEHADAAPAVAQAVRPGCFAVEPGVARLAVPVNRAVVGVHVRWAGFGWFVQR</sequence>
<proteinExistence type="predicted"/>
<reference evidence="2 3" key="1">
    <citation type="journal article" date="2018" name="IMA Fungus">
        <title>IMA Genome-F 9: Draft genome sequence of Annulohypoxylon stygium, Aspergillus mulundensis, Berkeleyomyces basicola (syn. Thielaviopsis basicola), Ceratocystis smalleyi, two Cercospora beticola strains, Coleophoma cylindrospora, Fusarium fracticaudum, Phialophora cf. hyalina, and Morchella septimelata.</title>
        <authorList>
            <person name="Wingfield B.D."/>
            <person name="Bills G.F."/>
            <person name="Dong Y."/>
            <person name="Huang W."/>
            <person name="Nel W.J."/>
            <person name="Swalarsk-Parry B.S."/>
            <person name="Vaghefi N."/>
            <person name="Wilken P.M."/>
            <person name="An Z."/>
            <person name="de Beer Z.W."/>
            <person name="De Vos L."/>
            <person name="Chen L."/>
            <person name="Duong T.A."/>
            <person name="Gao Y."/>
            <person name="Hammerbacher A."/>
            <person name="Kikkert J.R."/>
            <person name="Li Y."/>
            <person name="Li H."/>
            <person name="Li K."/>
            <person name="Li Q."/>
            <person name="Liu X."/>
            <person name="Ma X."/>
            <person name="Naidoo K."/>
            <person name="Pethybridge S.J."/>
            <person name="Sun J."/>
            <person name="Steenkamp E.T."/>
            <person name="van der Nest M.A."/>
            <person name="van Wyk S."/>
            <person name="Wingfield M.J."/>
            <person name="Xiong C."/>
            <person name="Yue Q."/>
            <person name="Zhang X."/>
        </authorList>
    </citation>
    <scope>NUCLEOTIDE SEQUENCE [LARGE SCALE GENOMIC DNA]</scope>
    <source>
        <strain evidence="2 3">BP6252</strain>
    </source>
</reference>
<evidence type="ECO:0000313" key="3">
    <source>
        <dbReference type="Proteomes" id="UP000256645"/>
    </source>
</evidence>
<protein>
    <submittedName>
        <fullName evidence="2">Uncharacterized protein</fullName>
    </submittedName>
</protein>
<gene>
    <name evidence="2" type="ORF">BP6252_05242</name>
</gene>
<dbReference type="EMBL" id="PDLM01000005">
    <property type="protein sequence ID" value="RDW77189.1"/>
    <property type="molecule type" value="Genomic_DNA"/>
</dbReference>
<dbReference type="AlphaFoldDB" id="A0A3D8RT25"/>
<keyword evidence="3" id="KW-1185">Reference proteome</keyword>
<dbReference type="Proteomes" id="UP000256645">
    <property type="component" value="Unassembled WGS sequence"/>
</dbReference>
<name>A0A3D8RT25_9HELO</name>
<organism evidence="2 3">
    <name type="scientific">Coleophoma cylindrospora</name>
    <dbReference type="NCBI Taxonomy" id="1849047"/>
    <lineage>
        <taxon>Eukaryota</taxon>
        <taxon>Fungi</taxon>
        <taxon>Dikarya</taxon>
        <taxon>Ascomycota</taxon>
        <taxon>Pezizomycotina</taxon>
        <taxon>Leotiomycetes</taxon>
        <taxon>Helotiales</taxon>
        <taxon>Dermateaceae</taxon>
        <taxon>Coleophoma</taxon>
    </lineage>
</organism>
<evidence type="ECO:0000313" key="2">
    <source>
        <dbReference type="EMBL" id="RDW77189.1"/>
    </source>
</evidence>
<comment type="caution">
    <text evidence="2">The sequence shown here is derived from an EMBL/GenBank/DDBJ whole genome shotgun (WGS) entry which is preliminary data.</text>
</comment>
<evidence type="ECO:0000256" key="1">
    <source>
        <dbReference type="SAM" id="MobiDB-lite"/>
    </source>
</evidence>